<sequence>MPSQGAHGEQSLHGYIIYSFTADIFQVYNCRSDTDTLKFNEDILLSTTYFERKPWVFSAIYGYPSEQAEVLVRRLIKFTETAFHPLMMPMVFVEHERSRFMEAMELKSPKLEERIMDLENRLQADKQKKSQNRKELRKENQEMTQKDCDSAKLWDDVSRLRNGMESFRKVLASLEEQFVTFKNLNLQSHLQGPDEKVADSISSEHIRCRLKEMDVEVDGNIRKCEGLLAGMALAIQVEWNYHTRRDAKANIFIARASHQDSTQMKMISWVGMIFLPGTFFATFFSMSFFQWIPDDSPRLISPWVCMYFGLTVIITGAIVWFWWRKTKDQPDLGEFLEYIGVEDIEMGLKEPPRRKRSHDSDESRDTEAIEKDD</sequence>
<dbReference type="KEGG" id="pfy:PFICI_01037"/>
<dbReference type="OrthoDB" id="3561681at2759"/>
<dbReference type="AlphaFoldDB" id="W3XMJ1"/>
<dbReference type="Proteomes" id="UP000030651">
    <property type="component" value="Unassembled WGS sequence"/>
</dbReference>
<dbReference type="HOGENOM" id="CLU_038493_1_1_1"/>
<organism evidence="7 8">
    <name type="scientific">Pestalotiopsis fici (strain W106-1 / CGMCC3.15140)</name>
    <dbReference type="NCBI Taxonomy" id="1229662"/>
    <lineage>
        <taxon>Eukaryota</taxon>
        <taxon>Fungi</taxon>
        <taxon>Dikarya</taxon>
        <taxon>Ascomycota</taxon>
        <taxon>Pezizomycotina</taxon>
        <taxon>Sordariomycetes</taxon>
        <taxon>Xylariomycetidae</taxon>
        <taxon>Amphisphaeriales</taxon>
        <taxon>Sporocadaceae</taxon>
        <taxon>Pestalotiopsis</taxon>
    </lineage>
</organism>
<dbReference type="GeneID" id="19266050"/>
<evidence type="ECO:0000256" key="1">
    <source>
        <dbReference type="ARBA" id="ARBA00004141"/>
    </source>
</evidence>
<evidence type="ECO:0000256" key="5">
    <source>
        <dbReference type="SAM" id="MobiDB-lite"/>
    </source>
</evidence>
<reference evidence="8" key="1">
    <citation type="journal article" date="2015" name="BMC Genomics">
        <title>Genomic and transcriptomic analysis of the endophytic fungus Pestalotiopsis fici reveals its lifestyle and high potential for synthesis of natural products.</title>
        <authorList>
            <person name="Wang X."/>
            <person name="Zhang X."/>
            <person name="Liu L."/>
            <person name="Xiang M."/>
            <person name="Wang W."/>
            <person name="Sun X."/>
            <person name="Che Y."/>
            <person name="Guo L."/>
            <person name="Liu G."/>
            <person name="Guo L."/>
            <person name="Wang C."/>
            <person name="Yin W.B."/>
            <person name="Stadler M."/>
            <person name="Zhang X."/>
            <person name="Liu X."/>
        </authorList>
    </citation>
    <scope>NUCLEOTIDE SEQUENCE [LARGE SCALE GENOMIC DNA]</scope>
    <source>
        <strain evidence="8">W106-1 / CGMCC3.15140</strain>
    </source>
</reference>
<keyword evidence="8" id="KW-1185">Reference proteome</keyword>
<feature type="region of interest" description="Disordered" evidence="5">
    <location>
        <begin position="124"/>
        <end position="144"/>
    </location>
</feature>
<keyword evidence="3 6" id="KW-1133">Transmembrane helix</keyword>
<name>W3XMJ1_PESFW</name>
<evidence type="ECO:0000313" key="8">
    <source>
        <dbReference type="Proteomes" id="UP000030651"/>
    </source>
</evidence>
<dbReference type="GO" id="GO:0016020">
    <property type="term" value="C:membrane"/>
    <property type="evidence" value="ECO:0007669"/>
    <property type="project" value="UniProtKB-SubCell"/>
</dbReference>
<dbReference type="RefSeq" id="XP_007827809.1">
    <property type="nucleotide sequence ID" value="XM_007829618.1"/>
</dbReference>
<dbReference type="InterPro" id="IPR045863">
    <property type="entry name" value="CorA_TM1_TM2"/>
</dbReference>
<dbReference type="SUPFAM" id="SSF144083">
    <property type="entry name" value="Magnesium transport protein CorA, transmembrane region"/>
    <property type="match status" value="1"/>
</dbReference>
<feature type="transmembrane region" description="Helical" evidence="6">
    <location>
        <begin position="300"/>
        <end position="323"/>
    </location>
</feature>
<keyword evidence="4 6" id="KW-0472">Membrane</keyword>
<dbReference type="Gene3D" id="1.20.58.340">
    <property type="entry name" value="Magnesium transport protein CorA, transmembrane region"/>
    <property type="match status" value="1"/>
</dbReference>
<evidence type="ECO:0000313" key="7">
    <source>
        <dbReference type="EMBL" id="ETS87209.1"/>
    </source>
</evidence>
<evidence type="ECO:0000256" key="4">
    <source>
        <dbReference type="ARBA" id="ARBA00023136"/>
    </source>
</evidence>
<evidence type="ECO:0000256" key="2">
    <source>
        <dbReference type="ARBA" id="ARBA00022692"/>
    </source>
</evidence>
<evidence type="ECO:0000256" key="6">
    <source>
        <dbReference type="SAM" id="Phobius"/>
    </source>
</evidence>
<feature type="compositionally biased region" description="Basic and acidic residues" evidence="5">
    <location>
        <begin position="358"/>
        <end position="373"/>
    </location>
</feature>
<feature type="region of interest" description="Disordered" evidence="5">
    <location>
        <begin position="349"/>
        <end position="373"/>
    </location>
</feature>
<comment type="subcellular location">
    <subcellularLocation>
        <location evidence="1">Membrane</location>
        <topology evidence="1">Multi-pass membrane protein</topology>
    </subcellularLocation>
</comment>
<keyword evidence="2 6" id="KW-0812">Transmembrane</keyword>
<dbReference type="InParanoid" id="W3XMJ1"/>
<gene>
    <name evidence="7" type="ORF">PFICI_01037</name>
</gene>
<evidence type="ECO:0000256" key="3">
    <source>
        <dbReference type="ARBA" id="ARBA00022989"/>
    </source>
</evidence>
<protein>
    <submittedName>
        <fullName evidence="7">Uncharacterized protein</fullName>
    </submittedName>
</protein>
<feature type="transmembrane region" description="Helical" evidence="6">
    <location>
        <begin position="267"/>
        <end position="288"/>
    </location>
</feature>
<proteinExistence type="predicted"/>
<dbReference type="eggNOG" id="ENOG502RFT8">
    <property type="taxonomic scope" value="Eukaryota"/>
</dbReference>
<accession>W3XMJ1</accession>
<dbReference type="EMBL" id="KI912109">
    <property type="protein sequence ID" value="ETS87209.1"/>
    <property type="molecule type" value="Genomic_DNA"/>
</dbReference>